<feature type="transmembrane region" description="Helical" evidence="6">
    <location>
        <begin position="12"/>
        <end position="33"/>
    </location>
</feature>
<proteinExistence type="predicted"/>
<keyword evidence="2" id="KW-1003">Cell membrane</keyword>
<keyword evidence="3 6" id="KW-0812">Transmembrane</keyword>
<evidence type="ECO:0000256" key="6">
    <source>
        <dbReference type="SAM" id="Phobius"/>
    </source>
</evidence>
<feature type="transmembrane region" description="Helical" evidence="6">
    <location>
        <begin position="185"/>
        <end position="205"/>
    </location>
</feature>
<protein>
    <submittedName>
        <fullName evidence="7">Polysaccharide biosynthesis C-terminal domain-containing protein</fullName>
    </submittedName>
</protein>
<dbReference type="EMBL" id="CP063065">
    <property type="protein sequence ID" value="QOQ78661.1"/>
    <property type="molecule type" value="Genomic_DNA"/>
</dbReference>
<feature type="transmembrane region" description="Helical" evidence="6">
    <location>
        <begin position="463"/>
        <end position="486"/>
    </location>
</feature>
<dbReference type="Proteomes" id="UP000595091">
    <property type="component" value="Chromosome"/>
</dbReference>
<dbReference type="InterPro" id="IPR050833">
    <property type="entry name" value="Poly_Biosynth_Transport"/>
</dbReference>
<gene>
    <name evidence="7" type="ORF">IMX20_06610</name>
</gene>
<comment type="subcellular location">
    <subcellularLocation>
        <location evidence="1">Cell membrane</location>
        <topology evidence="1">Multi-pass membrane protein</topology>
    </subcellularLocation>
</comment>
<keyword evidence="5 6" id="KW-0472">Membrane</keyword>
<feature type="transmembrane region" description="Helical" evidence="6">
    <location>
        <begin position="438"/>
        <end position="457"/>
    </location>
</feature>
<feature type="transmembrane region" description="Helical" evidence="6">
    <location>
        <begin position="126"/>
        <end position="144"/>
    </location>
</feature>
<feature type="transmembrane region" description="Helical" evidence="6">
    <location>
        <begin position="95"/>
        <end position="114"/>
    </location>
</feature>
<evidence type="ECO:0000256" key="3">
    <source>
        <dbReference type="ARBA" id="ARBA00022692"/>
    </source>
</evidence>
<feature type="transmembrane region" description="Helical" evidence="6">
    <location>
        <begin position="309"/>
        <end position="329"/>
    </location>
</feature>
<evidence type="ECO:0000256" key="4">
    <source>
        <dbReference type="ARBA" id="ARBA00022989"/>
    </source>
</evidence>
<sequence length="503" mass="56976">MDRTLKLRINAFTSLLNRVVILVSGLILPRLILNNYGSSANGLVSSINQFLSIITFLDLGVGAVVQSALYKPLAEKKFIEIGGVLLAAKKYFRKISYVLIIYIVALVILFPSIVEGNSVNYLDTVFLIFALSINKFSQYYFGIVNELLLNADQKSYIQLLSEIIVVLLNLLTSIVLIWSGFSLPFVKLISGLVFLLRPIYLNYYVNKNYDLNIDTNIEEHSLPQKWNGVGQHIAYSVQNSTDIILLTIFSTLENISIYSVYNMVVNAVSLIIQSFTTGLTSFFGSLLANNEIKLLNSYFNKYEWGLHTIIVYLFGLTSTLIGPFAAVYTTGVDDVNYVVPYFAFFLVLGKMIYSLRIPYHSMILAAGHYKQTQLSSYIEAGLNIMISFVLVHKYGLVGVTIGSTVALTYRLFYLIHYLSKNIVYRKVKIFVKQLGTDVINYFFILSAGNFVVNQFYIKNFLDWIIVAIIVGLISLIIIVIINLLFYRKMFVNVRSLIFKNKNK</sequence>
<feature type="transmembrane region" description="Helical" evidence="6">
    <location>
        <begin position="335"/>
        <end position="353"/>
    </location>
</feature>
<dbReference type="PANTHER" id="PTHR30250:SF26">
    <property type="entry name" value="PSMA PROTEIN"/>
    <property type="match status" value="1"/>
</dbReference>
<organism evidence="7 8">
    <name type="scientific">Aerococcus urinaeequi</name>
    <dbReference type="NCBI Taxonomy" id="51665"/>
    <lineage>
        <taxon>Bacteria</taxon>
        <taxon>Bacillati</taxon>
        <taxon>Bacillota</taxon>
        <taxon>Bacilli</taxon>
        <taxon>Lactobacillales</taxon>
        <taxon>Aerococcaceae</taxon>
        <taxon>Aerococcus</taxon>
    </lineage>
</organism>
<evidence type="ECO:0000256" key="5">
    <source>
        <dbReference type="ARBA" id="ARBA00023136"/>
    </source>
</evidence>
<evidence type="ECO:0000256" key="2">
    <source>
        <dbReference type="ARBA" id="ARBA00022475"/>
    </source>
</evidence>
<dbReference type="AlphaFoldDB" id="A0A7M1KQN8"/>
<feature type="transmembrane region" description="Helical" evidence="6">
    <location>
        <begin position="267"/>
        <end position="288"/>
    </location>
</feature>
<feature type="transmembrane region" description="Helical" evidence="6">
    <location>
        <begin position="156"/>
        <end position="179"/>
    </location>
</feature>
<dbReference type="GO" id="GO:0005886">
    <property type="term" value="C:plasma membrane"/>
    <property type="evidence" value="ECO:0007669"/>
    <property type="project" value="UniProtKB-SubCell"/>
</dbReference>
<name>A0A7M1KQN8_9LACT</name>
<accession>A0A7M1KQN8</accession>
<reference evidence="7 8" key="1">
    <citation type="submission" date="2020-10" db="EMBL/GenBank/DDBJ databases">
        <title>Plasmid carrying two tetracycline resistance determinant.</title>
        <authorList>
            <person name="Yang Q."/>
        </authorList>
    </citation>
    <scope>NUCLEOTIDE SEQUENCE [LARGE SCALE GENOMIC DNA]</scope>
    <source>
        <strain evidence="7 8">T43</strain>
    </source>
</reference>
<dbReference type="RefSeq" id="WP_197558121.1">
    <property type="nucleotide sequence ID" value="NZ_CP063065.1"/>
</dbReference>
<feature type="transmembrane region" description="Helical" evidence="6">
    <location>
        <begin position="397"/>
        <end position="418"/>
    </location>
</feature>
<keyword evidence="4 6" id="KW-1133">Transmembrane helix</keyword>
<evidence type="ECO:0000256" key="1">
    <source>
        <dbReference type="ARBA" id="ARBA00004651"/>
    </source>
</evidence>
<dbReference type="PANTHER" id="PTHR30250">
    <property type="entry name" value="PST FAMILY PREDICTED COLANIC ACID TRANSPORTER"/>
    <property type="match status" value="1"/>
</dbReference>
<evidence type="ECO:0000313" key="8">
    <source>
        <dbReference type="Proteomes" id="UP000595091"/>
    </source>
</evidence>
<evidence type="ECO:0000313" key="7">
    <source>
        <dbReference type="EMBL" id="QOQ78661.1"/>
    </source>
</evidence>
<feature type="transmembrane region" description="Helical" evidence="6">
    <location>
        <begin position="53"/>
        <end position="74"/>
    </location>
</feature>